<dbReference type="Proteomes" id="UP000789390">
    <property type="component" value="Unassembled WGS sequence"/>
</dbReference>
<keyword evidence="3" id="KW-1185">Reference proteome</keyword>
<organism evidence="2 3">
    <name type="scientific">Daphnia galeata</name>
    <dbReference type="NCBI Taxonomy" id="27404"/>
    <lineage>
        <taxon>Eukaryota</taxon>
        <taxon>Metazoa</taxon>
        <taxon>Ecdysozoa</taxon>
        <taxon>Arthropoda</taxon>
        <taxon>Crustacea</taxon>
        <taxon>Branchiopoda</taxon>
        <taxon>Diplostraca</taxon>
        <taxon>Cladocera</taxon>
        <taxon>Anomopoda</taxon>
        <taxon>Daphniidae</taxon>
        <taxon>Daphnia</taxon>
    </lineage>
</organism>
<dbReference type="EMBL" id="CAKKLH010000286">
    <property type="protein sequence ID" value="CAH0108647.1"/>
    <property type="molecule type" value="Genomic_DNA"/>
</dbReference>
<reference evidence="2" key="1">
    <citation type="submission" date="2021-11" db="EMBL/GenBank/DDBJ databases">
        <authorList>
            <person name="Schell T."/>
        </authorList>
    </citation>
    <scope>NUCLEOTIDE SEQUENCE</scope>
    <source>
        <strain evidence="2">M5</strain>
    </source>
</reference>
<evidence type="ECO:0000313" key="3">
    <source>
        <dbReference type="Proteomes" id="UP000789390"/>
    </source>
</evidence>
<dbReference type="AlphaFoldDB" id="A0A8J2RS14"/>
<comment type="caution">
    <text evidence="2">The sequence shown here is derived from an EMBL/GenBank/DDBJ whole genome shotgun (WGS) entry which is preliminary data.</text>
</comment>
<keyword evidence="1" id="KW-0732">Signal</keyword>
<protein>
    <submittedName>
        <fullName evidence="2">Uncharacterized protein</fullName>
    </submittedName>
</protein>
<accession>A0A8J2RS14</accession>
<proteinExistence type="predicted"/>
<name>A0A8J2RS14_9CRUS</name>
<evidence type="ECO:0000256" key="1">
    <source>
        <dbReference type="SAM" id="SignalP"/>
    </source>
</evidence>
<evidence type="ECO:0000313" key="2">
    <source>
        <dbReference type="EMBL" id="CAH0108647.1"/>
    </source>
</evidence>
<gene>
    <name evidence="2" type="ORF">DGAL_LOCUS12043</name>
</gene>
<dbReference type="OrthoDB" id="6361129at2759"/>
<sequence length="233" mass="25584">MRLLASLSVLVFFVVYATTAVEEEEEISFIFQDPRLFATTTTTTTFSTTITSTIPCTSGAFAGLVDAPAIAALPKCAINLGRRRRGILLEKDEDEQFSISPSVNPRQFLVETTQTAQSIREDRAADPQYYVISPLDYQPQIQPGFYGSPFNYRPYGAVLPYKYLHPADVQQRAFDTTSRAFGTTISSVFNALVPSNLKGTLTSTITSTFFTVVTSKSTATCSPPPNALRCDSR</sequence>
<feature type="signal peptide" evidence="1">
    <location>
        <begin position="1"/>
        <end position="19"/>
    </location>
</feature>
<feature type="chain" id="PRO_5035181265" evidence="1">
    <location>
        <begin position="20"/>
        <end position="233"/>
    </location>
</feature>